<reference evidence="2 3" key="1">
    <citation type="submission" date="2018-10" db="EMBL/GenBank/DDBJ databases">
        <title>Dokdonia luteus sp. nov., isolated from sea water.</title>
        <authorList>
            <person name="Zhou L.Y."/>
            <person name="Du Z.J."/>
        </authorList>
    </citation>
    <scope>NUCLEOTIDE SEQUENCE [LARGE SCALE GENOMIC DNA]</scope>
    <source>
        <strain evidence="2 3">SH27</strain>
    </source>
</reference>
<dbReference type="AlphaFoldDB" id="A0A3M0FZP3"/>
<dbReference type="EMBL" id="REFV01000011">
    <property type="protein sequence ID" value="RMB57377.1"/>
    <property type="molecule type" value="Genomic_DNA"/>
</dbReference>
<proteinExistence type="predicted"/>
<evidence type="ECO:0000313" key="3">
    <source>
        <dbReference type="Proteomes" id="UP000281985"/>
    </source>
</evidence>
<feature type="signal peptide" evidence="1">
    <location>
        <begin position="1"/>
        <end position="21"/>
    </location>
</feature>
<keyword evidence="3" id="KW-1185">Reference proteome</keyword>
<evidence type="ECO:0000313" key="2">
    <source>
        <dbReference type="EMBL" id="RMB57377.1"/>
    </source>
</evidence>
<gene>
    <name evidence="2" type="ORF">EAX61_11565</name>
</gene>
<dbReference type="OrthoDB" id="955522at2"/>
<sequence length="173" mass="19457">MKKINLASLILISLMFINCSSDDDDDNQEAASIIGQWKLESKLFGGNQLTLDDCEQGEGVIFTDNFIANFIIVDIEGFEPDIIQEGFEDCDFRYAEYTYLLNETNKLLYRIVEGEGATAGVDDSITIFEIEILNNQSLRIKSIARSNQGTINDVEMNSVDIDASSRQTLIYTR</sequence>
<evidence type="ECO:0000256" key="1">
    <source>
        <dbReference type="SAM" id="SignalP"/>
    </source>
</evidence>
<keyword evidence="1" id="KW-0732">Signal</keyword>
<evidence type="ECO:0008006" key="4">
    <source>
        <dbReference type="Google" id="ProtNLM"/>
    </source>
</evidence>
<dbReference type="RefSeq" id="WP_121917855.1">
    <property type="nucleotide sequence ID" value="NZ_REFV01000011.1"/>
</dbReference>
<feature type="chain" id="PRO_5018303579" description="Lipocalin-like domain-containing protein" evidence="1">
    <location>
        <begin position="22"/>
        <end position="173"/>
    </location>
</feature>
<protein>
    <recommendedName>
        <fullName evidence="4">Lipocalin-like domain-containing protein</fullName>
    </recommendedName>
</protein>
<name>A0A3M0FZP3_9FLAO</name>
<accession>A0A3M0FZP3</accession>
<comment type="caution">
    <text evidence="2">The sequence shown here is derived from an EMBL/GenBank/DDBJ whole genome shotgun (WGS) entry which is preliminary data.</text>
</comment>
<organism evidence="2 3">
    <name type="scientific">Dokdonia sinensis</name>
    <dbReference type="NCBI Taxonomy" id="2479847"/>
    <lineage>
        <taxon>Bacteria</taxon>
        <taxon>Pseudomonadati</taxon>
        <taxon>Bacteroidota</taxon>
        <taxon>Flavobacteriia</taxon>
        <taxon>Flavobacteriales</taxon>
        <taxon>Flavobacteriaceae</taxon>
        <taxon>Dokdonia</taxon>
    </lineage>
</organism>
<dbReference type="Proteomes" id="UP000281985">
    <property type="component" value="Unassembled WGS sequence"/>
</dbReference>